<dbReference type="AlphaFoldDB" id="A0AAN6N3X7"/>
<accession>A0AAN6N3X7</accession>
<proteinExistence type="predicted"/>
<organism evidence="1 2">
    <name type="scientific">Diplogelasinospora grovesii</name>
    <dbReference type="NCBI Taxonomy" id="303347"/>
    <lineage>
        <taxon>Eukaryota</taxon>
        <taxon>Fungi</taxon>
        <taxon>Dikarya</taxon>
        <taxon>Ascomycota</taxon>
        <taxon>Pezizomycotina</taxon>
        <taxon>Sordariomycetes</taxon>
        <taxon>Sordariomycetidae</taxon>
        <taxon>Sordariales</taxon>
        <taxon>Diplogelasinosporaceae</taxon>
        <taxon>Diplogelasinospora</taxon>
    </lineage>
</organism>
<protein>
    <submittedName>
        <fullName evidence="1">Uncharacterized protein</fullName>
    </submittedName>
</protein>
<dbReference type="Proteomes" id="UP001303473">
    <property type="component" value="Unassembled WGS sequence"/>
</dbReference>
<evidence type="ECO:0000313" key="2">
    <source>
        <dbReference type="Proteomes" id="UP001303473"/>
    </source>
</evidence>
<reference evidence="2" key="1">
    <citation type="journal article" date="2023" name="Mol. Phylogenet. Evol.">
        <title>Genome-scale phylogeny and comparative genomics of the fungal order Sordariales.</title>
        <authorList>
            <person name="Hensen N."/>
            <person name="Bonometti L."/>
            <person name="Westerberg I."/>
            <person name="Brannstrom I.O."/>
            <person name="Guillou S."/>
            <person name="Cros-Aarteil S."/>
            <person name="Calhoun S."/>
            <person name="Haridas S."/>
            <person name="Kuo A."/>
            <person name="Mondo S."/>
            <person name="Pangilinan J."/>
            <person name="Riley R."/>
            <person name="LaButti K."/>
            <person name="Andreopoulos B."/>
            <person name="Lipzen A."/>
            <person name="Chen C."/>
            <person name="Yan M."/>
            <person name="Daum C."/>
            <person name="Ng V."/>
            <person name="Clum A."/>
            <person name="Steindorff A."/>
            <person name="Ohm R.A."/>
            <person name="Martin F."/>
            <person name="Silar P."/>
            <person name="Natvig D.O."/>
            <person name="Lalanne C."/>
            <person name="Gautier V."/>
            <person name="Ament-Velasquez S.L."/>
            <person name="Kruys A."/>
            <person name="Hutchinson M.I."/>
            <person name="Powell A.J."/>
            <person name="Barry K."/>
            <person name="Miller A.N."/>
            <person name="Grigoriev I.V."/>
            <person name="Debuchy R."/>
            <person name="Gladieux P."/>
            <person name="Hiltunen Thoren M."/>
            <person name="Johannesson H."/>
        </authorList>
    </citation>
    <scope>NUCLEOTIDE SEQUENCE [LARGE SCALE GENOMIC DNA]</scope>
    <source>
        <strain evidence="2">CBS 340.73</strain>
    </source>
</reference>
<name>A0AAN6N3X7_9PEZI</name>
<gene>
    <name evidence="1" type="ORF">QBC46DRAFT_451673</name>
</gene>
<sequence length="276" mass="31750">MKGKDGWKLGSVVSRPAQYPVVPSFRDWQFPYDYIPAFWLSPNRHLAVVDNASLRGYEYVLRPDLRAYRTERGERLVQEQWHVEFASITAVKAPAGPLSTSSARAEYVVYVLAVHATEFSDLYHDRVVQYLYDPTREYLFARFAWAVLINVKPFIVAGLLRCIARFRIFSGEGADLYKAGRSRSTSFRKRKRGNDDENGLHGYRSINEADKWCENVVGTEEGEDFSWERGRLVKRARIDSISDDYGWDNGNIDCWEDTADEPQGTTRHLDRMCGGL</sequence>
<comment type="caution">
    <text evidence="1">The sequence shown here is derived from an EMBL/GenBank/DDBJ whole genome shotgun (WGS) entry which is preliminary data.</text>
</comment>
<keyword evidence="2" id="KW-1185">Reference proteome</keyword>
<evidence type="ECO:0000313" key="1">
    <source>
        <dbReference type="EMBL" id="KAK3937768.1"/>
    </source>
</evidence>
<dbReference type="EMBL" id="MU853845">
    <property type="protein sequence ID" value="KAK3937768.1"/>
    <property type="molecule type" value="Genomic_DNA"/>
</dbReference>